<organism evidence="4 5">
    <name type="scientific">Plakobranchus ocellatus</name>
    <dbReference type="NCBI Taxonomy" id="259542"/>
    <lineage>
        <taxon>Eukaryota</taxon>
        <taxon>Metazoa</taxon>
        <taxon>Spiralia</taxon>
        <taxon>Lophotrochozoa</taxon>
        <taxon>Mollusca</taxon>
        <taxon>Gastropoda</taxon>
        <taxon>Heterobranchia</taxon>
        <taxon>Euthyneura</taxon>
        <taxon>Panpulmonata</taxon>
        <taxon>Sacoglossa</taxon>
        <taxon>Placobranchoidea</taxon>
        <taxon>Plakobranchidae</taxon>
        <taxon>Plakobranchus</taxon>
    </lineage>
</organism>
<proteinExistence type="predicted"/>
<comment type="caution">
    <text evidence="4">The sequence shown here is derived from an EMBL/GenBank/DDBJ whole genome shotgun (WGS) entry which is preliminary data.</text>
</comment>
<feature type="transmembrane region" description="Helical" evidence="2">
    <location>
        <begin position="462"/>
        <end position="484"/>
    </location>
</feature>
<keyword evidence="2" id="KW-0812">Transmembrane</keyword>
<feature type="region of interest" description="Disordered" evidence="1">
    <location>
        <begin position="628"/>
        <end position="669"/>
    </location>
</feature>
<keyword evidence="2" id="KW-0472">Membrane</keyword>
<feature type="domain" description="Fibronectin type-III" evidence="3">
    <location>
        <begin position="335"/>
        <end position="440"/>
    </location>
</feature>
<dbReference type="SUPFAM" id="SSF49265">
    <property type="entry name" value="Fibronectin type III"/>
    <property type="match status" value="1"/>
</dbReference>
<gene>
    <name evidence="4" type="ORF">PoB_003221800</name>
</gene>
<dbReference type="InterPro" id="IPR013783">
    <property type="entry name" value="Ig-like_fold"/>
</dbReference>
<evidence type="ECO:0000256" key="2">
    <source>
        <dbReference type="SAM" id="Phobius"/>
    </source>
</evidence>
<evidence type="ECO:0000313" key="5">
    <source>
        <dbReference type="Proteomes" id="UP000735302"/>
    </source>
</evidence>
<dbReference type="AlphaFoldDB" id="A0AAV4AGP0"/>
<dbReference type="SMART" id="SM00060">
    <property type="entry name" value="FN3"/>
    <property type="match status" value="1"/>
</dbReference>
<dbReference type="InterPro" id="IPR003961">
    <property type="entry name" value="FN3_dom"/>
</dbReference>
<dbReference type="CDD" id="cd00063">
    <property type="entry name" value="FN3"/>
    <property type="match status" value="1"/>
</dbReference>
<dbReference type="Gene3D" id="2.60.40.10">
    <property type="entry name" value="Immunoglobulins"/>
    <property type="match status" value="1"/>
</dbReference>
<name>A0AAV4AGP0_9GAST</name>
<keyword evidence="5" id="KW-1185">Reference proteome</keyword>
<feature type="compositionally biased region" description="Polar residues" evidence="1">
    <location>
        <begin position="628"/>
        <end position="638"/>
    </location>
</feature>
<evidence type="ECO:0000256" key="1">
    <source>
        <dbReference type="SAM" id="MobiDB-lite"/>
    </source>
</evidence>
<dbReference type="Proteomes" id="UP000735302">
    <property type="component" value="Unassembled WGS sequence"/>
</dbReference>
<feature type="non-terminal residue" evidence="4">
    <location>
        <position position="1"/>
    </location>
</feature>
<feature type="compositionally biased region" description="Basic and acidic residues" evidence="1">
    <location>
        <begin position="660"/>
        <end position="669"/>
    </location>
</feature>
<evidence type="ECO:0000259" key="3">
    <source>
        <dbReference type="PROSITE" id="PS50853"/>
    </source>
</evidence>
<sequence>PLAFCIDQPKYGVVKGTVGSKHETQVCIMIPLGVVPSISFRRESEPNFSTGQERNLHSLSANLQRQTGKQFTYNLIVTIDKLSESNIGNWTIGVETDKIDLRYYLDVNVIGPPVFCPGQTNSGHVSLPFGSRKVIYVCIMSREPISSVVKKGNITYSLFSAVSPSLSIRMSISKNSADKMKNTLTVAINSLSESDIGYWIIYILSEAGQLPYYLHVRAEGPPILCPDESGNKTIPLPLGGPLNVSVCYLSPGDLSQPPAVFRETKASNDGRKSSLTNKQPFETSITKMAGYKMRYTVTITNPAISPEDLGLWKVEVVDPTNGRTSFNFTVLAAGPPECPVGVNVTSQTNHSVTLTWLPGHDGGAPQSFIIFCNTSADGPLCDRDHVEMPSNSTYVSSVVDGLPADSNFLFWVEAINKYSDKKGSLVRCGKNAVEARTDPEKSAEISQIAESSEDGFSLTTTVVIVVAVVGALVVIIAVVGFLLYRWRGKVEFDILPWQWFYSSSPETKENENLKELTSFSDNEDYGYANAYSVAQPINTPRNSPVKLQEWGGPGPETDDNEVLIINPVYGSGQNVQSQLKSTELPNVGQYVNQGDLSCITVDYSAMGTFSGGDGSKEVQCSSFRAQSTLPKQVDSVESSIPGVETSEMISSDRGSNEGGQFKRESNKDK</sequence>
<dbReference type="InterPro" id="IPR036116">
    <property type="entry name" value="FN3_sf"/>
</dbReference>
<reference evidence="4 5" key="1">
    <citation type="journal article" date="2021" name="Elife">
        <title>Chloroplast acquisition without the gene transfer in kleptoplastic sea slugs, Plakobranchus ocellatus.</title>
        <authorList>
            <person name="Maeda T."/>
            <person name="Takahashi S."/>
            <person name="Yoshida T."/>
            <person name="Shimamura S."/>
            <person name="Takaki Y."/>
            <person name="Nagai Y."/>
            <person name="Toyoda A."/>
            <person name="Suzuki Y."/>
            <person name="Arimoto A."/>
            <person name="Ishii H."/>
            <person name="Satoh N."/>
            <person name="Nishiyama T."/>
            <person name="Hasebe M."/>
            <person name="Maruyama T."/>
            <person name="Minagawa J."/>
            <person name="Obokata J."/>
            <person name="Shigenobu S."/>
        </authorList>
    </citation>
    <scope>NUCLEOTIDE SEQUENCE [LARGE SCALE GENOMIC DNA]</scope>
</reference>
<dbReference type="EMBL" id="BLXT01003751">
    <property type="protein sequence ID" value="GFO05713.1"/>
    <property type="molecule type" value="Genomic_DNA"/>
</dbReference>
<dbReference type="PROSITE" id="PS50853">
    <property type="entry name" value="FN3"/>
    <property type="match status" value="1"/>
</dbReference>
<protein>
    <submittedName>
        <fullName evidence="4">Roundabout homolog 1</fullName>
    </submittedName>
</protein>
<accession>A0AAV4AGP0</accession>
<keyword evidence="2" id="KW-1133">Transmembrane helix</keyword>
<evidence type="ECO:0000313" key="4">
    <source>
        <dbReference type="EMBL" id="GFO05713.1"/>
    </source>
</evidence>